<dbReference type="SUPFAM" id="SSF89550">
    <property type="entry name" value="PHP domain-like"/>
    <property type="match status" value="1"/>
</dbReference>
<evidence type="ECO:0000313" key="4">
    <source>
        <dbReference type="Proteomes" id="UP000521676"/>
    </source>
</evidence>
<dbReference type="GO" id="GO:0004534">
    <property type="term" value="F:5'-3' RNA exonuclease activity"/>
    <property type="evidence" value="ECO:0007669"/>
    <property type="project" value="TreeGrafter"/>
</dbReference>
<dbReference type="Pfam" id="PF02811">
    <property type="entry name" value="PHP"/>
    <property type="match status" value="1"/>
</dbReference>
<evidence type="ECO:0000313" key="3">
    <source>
        <dbReference type="EMBL" id="WJW69282.1"/>
    </source>
</evidence>
<protein>
    <submittedName>
        <fullName evidence="2">PHP domain-containing protein</fullName>
    </submittedName>
</protein>
<feature type="domain" description="Polymerase/histidinol phosphatase N-terminal" evidence="1">
    <location>
        <begin position="12"/>
        <end position="77"/>
    </location>
</feature>
<dbReference type="Proteomes" id="UP001431572">
    <property type="component" value="Chromosome 2"/>
</dbReference>
<organism evidence="2 4">
    <name type="scientific">Candidatus Chlorohelix allophototropha</name>
    <dbReference type="NCBI Taxonomy" id="3003348"/>
    <lineage>
        <taxon>Bacteria</taxon>
        <taxon>Bacillati</taxon>
        <taxon>Chloroflexota</taxon>
        <taxon>Chloroflexia</taxon>
        <taxon>Candidatus Chloroheliales</taxon>
        <taxon>Candidatus Chloroheliaceae</taxon>
        <taxon>Candidatus Chlorohelix</taxon>
    </lineage>
</organism>
<dbReference type="EMBL" id="CP128400">
    <property type="protein sequence ID" value="WJW69282.1"/>
    <property type="molecule type" value="Genomic_DNA"/>
</dbReference>
<dbReference type="GO" id="GO:0035312">
    <property type="term" value="F:5'-3' DNA exonuclease activity"/>
    <property type="evidence" value="ECO:0007669"/>
    <property type="project" value="TreeGrafter"/>
</dbReference>
<evidence type="ECO:0000313" key="5">
    <source>
        <dbReference type="Proteomes" id="UP001431572"/>
    </source>
</evidence>
<reference evidence="3" key="2">
    <citation type="journal article" date="2024" name="Nature">
        <title>Anoxygenic phototroph of the Chloroflexota uses a type I reaction centre.</title>
        <authorList>
            <person name="Tsuji J.M."/>
            <person name="Shaw N.A."/>
            <person name="Nagashima S."/>
            <person name="Venkiteswaran J.J."/>
            <person name="Schiff S.L."/>
            <person name="Watanabe T."/>
            <person name="Fukui M."/>
            <person name="Hanada S."/>
            <person name="Tank M."/>
            <person name="Neufeld J.D."/>
        </authorList>
    </citation>
    <scope>NUCLEOTIDE SEQUENCE</scope>
    <source>
        <strain evidence="3">L227-S17</strain>
    </source>
</reference>
<dbReference type="InterPro" id="IPR016195">
    <property type="entry name" value="Pol/histidinol_Pase-like"/>
</dbReference>
<dbReference type="EMBL" id="JACATZ010000003">
    <property type="protein sequence ID" value="NWJ47370.1"/>
    <property type="molecule type" value="Genomic_DNA"/>
</dbReference>
<accession>A0A8T7M5G1</accession>
<name>A0A8T7M5G1_9CHLR</name>
<dbReference type="CDD" id="cd07438">
    <property type="entry name" value="PHP_HisPPase_AMP"/>
    <property type="match status" value="1"/>
</dbReference>
<sequence>MQLQTKMPGLGVDFHMHTLASDGLWTPHTLVETAAAQGVRIITVTDHDTIGNVEPVRLKAQAQGIGFVPGLELTVGWKDSNYHLLMFNFDSSNPHLNALLEDTQYRVLQKKERILNYLYKLGYKLHGLDQVRRPDGDFMIYDIPRALVRGDEVQSYDHAYSVCMGGGFDEIINQPAELGFEIGNMAGAVMVLAHPGRSDPGISYASDHVLDEFVEMGLAGVEAYHYSHGGDAIERLVRFARKRDLAISCGSDSHNEARKPMPWNPELCRSLLERLDIDISEVAA</sequence>
<dbReference type="SMART" id="SM00481">
    <property type="entry name" value="POLIIIAc"/>
    <property type="match status" value="1"/>
</dbReference>
<dbReference type="Gene3D" id="1.10.150.650">
    <property type="match status" value="1"/>
</dbReference>
<keyword evidence="5" id="KW-1185">Reference proteome</keyword>
<dbReference type="InterPro" id="IPR052018">
    <property type="entry name" value="PHP_domain"/>
</dbReference>
<evidence type="ECO:0000259" key="1">
    <source>
        <dbReference type="SMART" id="SM00481"/>
    </source>
</evidence>
<dbReference type="PANTHER" id="PTHR42924:SF3">
    <property type="entry name" value="POLYMERASE_HISTIDINOL PHOSPHATASE N-TERMINAL DOMAIN-CONTAINING PROTEIN"/>
    <property type="match status" value="1"/>
</dbReference>
<evidence type="ECO:0000313" key="2">
    <source>
        <dbReference type="EMBL" id="NWJ47370.1"/>
    </source>
</evidence>
<dbReference type="Gene3D" id="3.20.20.140">
    <property type="entry name" value="Metal-dependent hydrolases"/>
    <property type="match status" value="1"/>
</dbReference>
<dbReference type="Proteomes" id="UP000521676">
    <property type="component" value="Unassembled WGS sequence"/>
</dbReference>
<gene>
    <name evidence="2" type="ORF">HXX08_16045</name>
    <name evidence="3" type="ORF">OZ401_002890</name>
</gene>
<dbReference type="PANTHER" id="PTHR42924">
    <property type="entry name" value="EXONUCLEASE"/>
    <property type="match status" value="1"/>
</dbReference>
<dbReference type="AlphaFoldDB" id="A0A8T7M5G1"/>
<proteinExistence type="predicted"/>
<reference evidence="2 4" key="1">
    <citation type="submission" date="2020-06" db="EMBL/GenBank/DDBJ databases">
        <title>Anoxygenic phototrophic Chloroflexota member uses a Type I reaction center.</title>
        <authorList>
            <person name="Tsuji J.M."/>
            <person name="Shaw N.A."/>
            <person name="Nagashima S."/>
            <person name="Venkiteswaran J."/>
            <person name="Schiff S.L."/>
            <person name="Hanada S."/>
            <person name="Tank M."/>
            <person name="Neufeld J.D."/>
        </authorList>
    </citation>
    <scope>NUCLEOTIDE SEQUENCE [LARGE SCALE GENOMIC DNA]</scope>
    <source>
        <strain evidence="2">L227-S17</strain>
    </source>
</reference>
<dbReference type="InterPro" id="IPR003141">
    <property type="entry name" value="Pol/His_phosphatase_N"/>
</dbReference>
<dbReference type="InterPro" id="IPR004013">
    <property type="entry name" value="PHP_dom"/>
</dbReference>
<dbReference type="RefSeq" id="WP_341471171.1">
    <property type="nucleotide sequence ID" value="NZ_CP128400.1"/>
</dbReference>